<feature type="transmembrane region" description="Helical" evidence="1">
    <location>
        <begin position="44"/>
        <end position="65"/>
    </location>
</feature>
<keyword evidence="1" id="KW-0812">Transmembrane</keyword>
<dbReference type="AlphaFoldDB" id="A0A5C3LXW9"/>
<gene>
    <name evidence="2" type="ORF">BDQ12DRAFT_139533</name>
</gene>
<dbReference type="Proteomes" id="UP000308652">
    <property type="component" value="Unassembled WGS sequence"/>
</dbReference>
<protein>
    <submittedName>
        <fullName evidence="2">Uncharacterized protein</fullName>
    </submittedName>
</protein>
<keyword evidence="3" id="KW-1185">Reference proteome</keyword>
<accession>A0A5C3LXW9</accession>
<sequence length="71" mass="7992">MSGRRCVLLSSRSLVLEVYSSQKLTSGRYCLLTHQSSWSAAERTSNYFTTVLVLFPTSPIAILVLTHLHTY</sequence>
<reference evidence="2 3" key="1">
    <citation type="journal article" date="2019" name="Nat. Ecol. Evol.">
        <title>Megaphylogeny resolves global patterns of mushroom evolution.</title>
        <authorList>
            <person name="Varga T."/>
            <person name="Krizsan K."/>
            <person name="Foldi C."/>
            <person name="Dima B."/>
            <person name="Sanchez-Garcia M."/>
            <person name="Sanchez-Ramirez S."/>
            <person name="Szollosi G.J."/>
            <person name="Szarkandi J.G."/>
            <person name="Papp V."/>
            <person name="Albert L."/>
            <person name="Andreopoulos W."/>
            <person name="Angelini C."/>
            <person name="Antonin V."/>
            <person name="Barry K.W."/>
            <person name="Bougher N.L."/>
            <person name="Buchanan P."/>
            <person name="Buyck B."/>
            <person name="Bense V."/>
            <person name="Catcheside P."/>
            <person name="Chovatia M."/>
            <person name="Cooper J."/>
            <person name="Damon W."/>
            <person name="Desjardin D."/>
            <person name="Finy P."/>
            <person name="Geml J."/>
            <person name="Haridas S."/>
            <person name="Hughes K."/>
            <person name="Justo A."/>
            <person name="Karasinski D."/>
            <person name="Kautmanova I."/>
            <person name="Kiss B."/>
            <person name="Kocsube S."/>
            <person name="Kotiranta H."/>
            <person name="LaButti K.M."/>
            <person name="Lechner B.E."/>
            <person name="Liimatainen K."/>
            <person name="Lipzen A."/>
            <person name="Lukacs Z."/>
            <person name="Mihaltcheva S."/>
            <person name="Morgado L.N."/>
            <person name="Niskanen T."/>
            <person name="Noordeloos M.E."/>
            <person name="Ohm R.A."/>
            <person name="Ortiz-Santana B."/>
            <person name="Ovrebo C."/>
            <person name="Racz N."/>
            <person name="Riley R."/>
            <person name="Savchenko A."/>
            <person name="Shiryaev A."/>
            <person name="Soop K."/>
            <person name="Spirin V."/>
            <person name="Szebenyi C."/>
            <person name="Tomsovsky M."/>
            <person name="Tulloss R.E."/>
            <person name="Uehling J."/>
            <person name="Grigoriev I.V."/>
            <person name="Vagvolgyi C."/>
            <person name="Papp T."/>
            <person name="Martin F.M."/>
            <person name="Miettinen O."/>
            <person name="Hibbett D.S."/>
            <person name="Nagy L.G."/>
        </authorList>
    </citation>
    <scope>NUCLEOTIDE SEQUENCE [LARGE SCALE GENOMIC DNA]</scope>
    <source>
        <strain evidence="2 3">CBS 166.37</strain>
    </source>
</reference>
<keyword evidence="1" id="KW-0472">Membrane</keyword>
<evidence type="ECO:0000313" key="2">
    <source>
        <dbReference type="EMBL" id="TFK37780.1"/>
    </source>
</evidence>
<name>A0A5C3LXW9_9AGAR</name>
<evidence type="ECO:0000313" key="3">
    <source>
        <dbReference type="Proteomes" id="UP000308652"/>
    </source>
</evidence>
<evidence type="ECO:0000256" key="1">
    <source>
        <dbReference type="SAM" id="Phobius"/>
    </source>
</evidence>
<proteinExistence type="predicted"/>
<keyword evidence="1" id="KW-1133">Transmembrane helix</keyword>
<dbReference type="EMBL" id="ML213606">
    <property type="protein sequence ID" value="TFK37780.1"/>
    <property type="molecule type" value="Genomic_DNA"/>
</dbReference>
<organism evidence="2 3">
    <name type="scientific">Crucibulum laeve</name>
    <dbReference type="NCBI Taxonomy" id="68775"/>
    <lineage>
        <taxon>Eukaryota</taxon>
        <taxon>Fungi</taxon>
        <taxon>Dikarya</taxon>
        <taxon>Basidiomycota</taxon>
        <taxon>Agaricomycotina</taxon>
        <taxon>Agaricomycetes</taxon>
        <taxon>Agaricomycetidae</taxon>
        <taxon>Agaricales</taxon>
        <taxon>Agaricineae</taxon>
        <taxon>Nidulariaceae</taxon>
        <taxon>Crucibulum</taxon>
    </lineage>
</organism>